<dbReference type="STRING" id="548476.cauri_1995"/>
<dbReference type="EMBL" id="CP001601">
    <property type="protein sequence ID" value="ACP33588.1"/>
    <property type="molecule type" value="Genomic_DNA"/>
</dbReference>
<dbReference type="AlphaFoldDB" id="C3PID4"/>
<dbReference type="KEGG" id="car:cauri_1995"/>
<sequence length="141" mass="16107">MAIKKSPLWHSREEFRGLLADHETLNYLRSAEHMKLEICTLHLPPHLKRRVCDAADQWGIARNGMLIEIILGYLSSDTQYTPENRVVANTRTAEQTSFRLPSPAIDHMRWLADARGITISQLTADMIVEYFNNAETEDDAA</sequence>
<evidence type="ECO:0000313" key="2">
    <source>
        <dbReference type="Proteomes" id="UP000002077"/>
    </source>
</evidence>
<dbReference type="OrthoDB" id="9999617at2"/>
<dbReference type="RefSeq" id="WP_010190974.1">
    <property type="nucleotide sequence ID" value="NC_012590.1"/>
</dbReference>
<accession>C3PID4</accession>
<name>C3PID4_CORA7</name>
<reference evidence="1 2" key="1">
    <citation type="journal article" date="2010" name="BMC Genomics">
        <title>Complete genome sequence and lifestyle of black-pigmented Corynebacterium aurimucosum ATCC 700975 (formerly C. nigricans CN-1) isolated from a vaginal swab of a woman with spontaneous abortion.</title>
        <authorList>
            <person name="Trost E."/>
            <person name="Gotker S."/>
            <person name="Schneider J."/>
            <person name="Schneiker-Bekel S."/>
            <person name="Szczepanowski R."/>
            <person name="Tilker A."/>
            <person name="Viehoever P."/>
            <person name="Arnold W."/>
            <person name="Bekel T."/>
            <person name="Blom J."/>
            <person name="Gartemann K.H."/>
            <person name="Linke B."/>
            <person name="Goesmann A."/>
            <person name="Puhler A."/>
            <person name="Shukla S.K."/>
            <person name="Tauch A."/>
        </authorList>
    </citation>
    <scope>NUCLEOTIDE SEQUENCE [LARGE SCALE GENOMIC DNA]</scope>
    <source>
        <strain evidence="2">ATCC 700975 / DSM 44827 / CIP 107346 / CN-1</strain>
    </source>
</reference>
<proteinExistence type="predicted"/>
<dbReference type="Proteomes" id="UP000002077">
    <property type="component" value="Chromosome"/>
</dbReference>
<evidence type="ECO:0000313" key="1">
    <source>
        <dbReference type="EMBL" id="ACP33588.1"/>
    </source>
</evidence>
<protein>
    <submittedName>
        <fullName evidence="1">Uncharacterized protein</fullName>
    </submittedName>
</protein>
<organism evidence="1 2">
    <name type="scientific">Corynebacterium aurimucosum (strain ATCC 700975 / DSM 44827 / CIP 107346 / CN-1)</name>
    <name type="common">Corynebacterium nigricans</name>
    <dbReference type="NCBI Taxonomy" id="548476"/>
    <lineage>
        <taxon>Bacteria</taxon>
        <taxon>Bacillati</taxon>
        <taxon>Actinomycetota</taxon>
        <taxon>Actinomycetes</taxon>
        <taxon>Mycobacteriales</taxon>
        <taxon>Corynebacteriaceae</taxon>
        <taxon>Corynebacterium</taxon>
    </lineage>
</organism>
<keyword evidence="2" id="KW-1185">Reference proteome</keyword>
<dbReference type="GeneID" id="31924638"/>
<gene>
    <name evidence="1" type="ordered locus">cauri_1995</name>
</gene>
<dbReference type="HOGENOM" id="CLU_1945155_0_0_11"/>